<evidence type="ECO:0000313" key="3">
    <source>
        <dbReference type="Proteomes" id="UP000636264"/>
    </source>
</evidence>
<proteinExistence type="predicted"/>
<keyword evidence="1" id="KW-0472">Membrane</keyword>
<dbReference type="RefSeq" id="WP_188719187.1">
    <property type="nucleotide sequence ID" value="NZ_BMIF01000001.1"/>
</dbReference>
<sequence length="46" mass="5509">MLIFTLAMAMTMAMLVATFFHLGTETRQVKVKNRWNENPRTPRKYY</sequence>
<organism evidence="2 3">
    <name type="scientific">Nitratireductor aestuarii</name>
    <dbReference type="NCBI Taxonomy" id="1735103"/>
    <lineage>
        <taxon>Bacteria</taxon>
        <taxon>Pseudomonadati</taxon>
        <taxon>Pseudomonadota</taxon>
        <taxon>Alphaproteobacteria</taxon>
        <taxon>Hyphomicrobiales</taxon>
        <taxon>Phyllobacteriaceae</taxon>
        <taxon>Nitratireductor</taxon>
    </lineage>
</organism>
<keyword evidence="1" id="KW-1133">Transmembrane helix</keyword>
<keyword evidence="1" id="KW-0812">Transmembrane</keyword>
<dbReference type="Proteomes" id="UP000636264">
    <property type="component" value="Unassembled WGS sequence"/>
</dbReference>
<accession>A0A916VYF4</accession>
<name>A0A916VYF4_9HYPH</name>
<evidence type="ECO:0000256" key="1">
    <source>
        <dbReference type="SAM" id="Phobius"/>
    </source>
</evidence>
<evidence type="ECO:0000313" key="2">
    <source>
        <dbReference type="EMBL" id="GGA53243.1"/>
    </source>
</evidence>
<reference evidence="2" key="2">
    <citation type="submission" date="2020-09" db="EMBL/GenBank/DDBJ databases">
        <authorList>
            <person name="Sun Q."/>
            <person name="Zhou Y."/>
        </authorList>
    </citation>
    <scope>NUCLEOTIDE SEQUENCE</scope>
    <source>
        <strain evidence="2">CGMCC 1.15320</strain>
    </source>
</reference>
<protein>
    <submittedName>
        <fullName evidence="2">Uncharacterized protein</fullName>
    </submittedName>
</protein>
<reference evidence="2" key="1">
    <citation type="journal article" date="2014" name="Int. J. Syst. Evol. Microbiol.">
        <title>Complete genome sequence of Corynebacterium casei LMG S-19264T (=DSM 44701T), isolated from a smear-ripened cheese.</title>
        <authorList>
            <consortium name="US DOE Joint Genome Institute (JGI-PGF)"/>
            <person name="Walter F."/>
            <person name="Albersmeier A."/>
            <person name="Kalinowski J."/>
            <person name="Ruckert C."/>
        </authorList>
    </citation>
    <scope>NUCLEOTIDE SEQUENCE</scope>
    <source>
        <strain evidence="2">CGMCC 1.15320</strain>
    </source>
</reference>
<dbReference type="AlphaFoldDB" id="A0A916VYF4"/>
<dbReference type="EMBL" id="BMIF01000001">
    <property type="protein sequence ID" value="GGA53243.1"/>
    <property type="molecule type" value="Genomic_DNA"/>
</dbReference>
<gene>
    <name evidence="2" type="ORF">GCM10011385_03310</name>
</gene>
<comment type="caution">
    <text evidence="2">The sequence shown here is derived from an EMBL/GenBank/DDBJ whole genome shotgun (WGS) entry which is preliminary data.</text>
</comment>
<feature type="transmembrane region" description="Helical" evidence="1">
    <location>
        <begin position="6"/>
        <end position="24"/>
    </location>
</feature>
<keyword evidence="3" id="KW-1185">Reference proteome</keyword>